<dbReference type="InterPro" id="IPR000515">
    <property type="entry name" value="MetI-like"/>
</dbReference>
<accession>A0ABR5ANE9</accession>
<evidence type="ECO:0000256" key="3">
    <source>
        <dbReference type="ARBA" id="ARBA00022475"/>
    </source>
</evidence>
<dbReference type="Pfam" id="PF00528">
    <property type="entry name" value="BPD_transp_1"/>
    <property type="match status" value="1"/>
</dbReference>
<evidence type="ECO:0000256" key="6">
    <source>
        <dbReference type="ARBA" id="ARBA00023136"/>
    </source>
</evidence>
<feature type="transmembrane region" description="Helical" evidence="7">
    <location>
        <begin position="81"/>
        <end position="107"/>
    </location>
</feature>
<evidence type="ECO:0000259" key="8">
    <source>
        <dbReference type="PROSITE" id="PS50928"/>
    </source>
</evidence>
<keyword evidence="2 7" id="KW-0813">Transport</keyword>
<evidence type="ECO:0000256" key="1">
    <source>
        <dbReference type="ARBA" id="ARBA00004651"/>
    </source>
</evidence>
<dbReference type="SUPFAM" id="SSF161098">
    <property type="entry name" value="MetI-like"/>
    <property type="match status" value="1"/>
</dbReference>
<feature type="transmembrane region" description="Helical" evidence="7">
    <location>
        <begin position="119"/>
        <end position="139"/>
    </location>
</feature>
<evidence type="ECO:0000256" key="4">
    <source>
        <dbReference type="ARBA" id="ARBA00022692"/>
    </source>
</evidence>
<organism evidence="9 10">
    <name type="scientific">Gordoniibacillus kamchatkensis</name>
    <dbReference type="NCBI Taxonomy" id="1590651"/>
    <lineage>
        <taxon>Bacteria</taxon>
        <taxon>Bacillati</taxon>
        <taxon>Bacillota</taxon>
        <taxon>Bacilli</taxon>
        <taxon>Bacillales</taxon>
        <taxon>Paenibacillaceae</taxon>
        <taxon>Gordoniibacillus</taxon>
    </lineage>
</organism>
<keyword evidence="4 7" id="KW-0812">Transmembrane</keyword>
<dbReference type="PROSITE" id="PS50928">
    <property type="entry name" value="ABC_TM1"/>
    <property type="match status" value="1"/>
</dbReference>
<evidence type="ECO:0000256" key="2">
    <source>
        <dbReference type="ARBA" id="ARBA00022448"/>
    </source>
</evidence>
<dbReference type="EMBL" id="JXAK01000001">
    <property type="protein sequence ID" value="KIL42501.1"/>
    <property type="molecule type" value="Genomic_DNA"/>
</dbReference>
<comment type="similarity">
    <text evidence="7">Belongs to the binding-protein-dependent transport system permease family.</text>
</comment>
<proteinExistence type="inferred from homology"/>
<feature type="transmembrane region" description="Helical" evidence="7">
    <location>
        <begin position="170"/>
        <end position="194"/>
    </location>
</feature>
<dbReference type="InterPro" id="IPR035906">
    <property type="entry name" value="MetI-like_sf"/>
</dbReference>
<gene>
    <name evidence="9" type="ORF">SD70_01010</name>
</gene>
<name>A0ABR5ANE9_9BACL</name>
<dbReference type="PANTHER" id="PTHR43005">
    <property type="entry name" value="BLR7065 PROTEIN"/>
    <property type="match status" value="1"/>
</dbReference>
<keyword evidence="6 7" id="KW-0472">Membrane</keyword>
<feature type="domain" description="ABC transmembrane type-1" evidence="8">
    <location>
        <begin position="82"/>
        <end position="296"/>
    </location>
</feature>
<keyword evidence="3" id="KW-1003">Cell membrane</keyword>
<reference evidence="9 10" key="1">
    <citation type="submission" date="2014-12" db="EMBL/GenBank/DDBJ databases">
        <title>Draft genome sequence of Paenibacillus kamchatkensis strain B-2647.</title>
        <authorList>
            <person name="Karlyshev A.V."/>
            <person name="Kudryashova E.B."/>
        </authorList>
    </citation>
    <scope>NUCLEOTIDE SEQUENCE [LARGE SCALE GENOMIC DNA]</scope>
    <source>
        <strain evidence="9 10">VKM B-2647</strain>
    </source>
</reference>
<keyword evidence="10" id="KW-1185">Reference proteome</keyword>
<feature type="transmembrane region" description="Helical" evidence="7">
    <location>
        <begin position="279"/>
        <end position="300"/>
    </location>
</feature>
<evidence type="ECO:0000256" key="7">
    <source>
        <dbReference type="RuleBase" id="RU363032"/>
    </source>
</evidence>
<dbReference type="CDD" id="cd06261">
    <property type="entry name" value="TM_PBP2"/>
    <property type="match status" value="1"/>
</dbReference>
<evidence type="ECO:0000256" key="5">
    <source>
        <dbReference type="ARBA" id="ARBA00022989"/>
    </source>
</evidence>
<dbReference type="PANTHER" id="PTHR43005:SF1">
    <property type="entry name" value="SPERMIDINE_PUTRESCINE TRANSPORT SYSTEM PERMEASE PROTEIN"/>
    <property type="match status" value="1"/>
</dbReference>
<dbReference type="Gene3D" id="1.10.3720.10">
    <property type="entry name" value="MetI-like"/>
    <property type="match status" value="1"/>
</dbReference>
<comment type="caution">
    <text evidence="9">The sequence shown here is derived from an EMBL/GenBank/DDBJ whole genome shotgun (WGS) entry which is preliminary data.</text>
</comment>
<comment type="subcellular location">
    <subcellularLocation>
        <location evidence="1 7">Cell membrane</location>
        <topology evidence="1 7">Multi-pass membrane protein</topology>
    </subcellularLocation>
</comment>
<evidence type="ECO:0000313" key="10">
    <source>
        <dbReference type="Proteomes" id="UP000031967"/>
    </source>
</evidence>
<protein>
    <submittedName>
        <fullName evidence="9">Sugar ABC transporter permease</fullName>
    </submittedName>
</protein>
<sequence>MERTHNASEENNSLQRQERRAGHWMMVPALAVIAIITIFPIIYSVWMSLNNVSLTTNGFTMSFAGMKNYGILLKSAVFWQAVWFTFYFSIVTVAIELVLGVLISLSINGIKRLKNISMIVMLIPWALITVISAQMWSYIYNGVYGLLNYILQISQIIPAPITWLGSSSSAVIALMIADIWKTTPFVVIISLAGLQMIPVELYESAYIDGANRWQMFWRVTLPLISGSVALAGLFRILQAFGLFDLPFVLTQGGPGTSTQSLAILSQKVMFQNLSFGPGSAVAVTTVLIVLVISLAFFSVFKKMVSGDRK</sequence>
<dbReference type="RefSeq" id="WP_041044819.1">
    <property type="nucleotide sequence ID" value="NZ_JXAK01000001.1"/>
</dbReference>
<dbReference type="Proteomes" id="UP000031967">
    <property type="component" value="Unassembled WGS sequence"/>
</dbReference>
<feature type="transmembrane region" description="Helical" evidence="7">
    <location>
        <begin position="215"/>
        <end position="237"/>
    </location>
</feature>
<feature type="transmembrane region" description="Helical" evidence="7">
    <location>
        <begin position="21"/>
        <end position="46"/>
    </location>
</feature>
<evidence type="ECO:0000313" key="9">
    <source>
        <dbReference type="EMBL" id="KIL42501.1"/>
    </source>
</evidence>
<keyword evidence="5 7" id="KW-1133">Transmembrane helix</keyword>